<reference evidence="1" key="1">
    <citation type="submission" date="2023-06" db="EMBL/GenBank/DDBJ databases">
        <authorList>
            <consortium name="Lawrence Berkeley National Laboratory"/>
            <person name="Ahrendt S."/>
            <person name="Sahu N."/>
            <person name="Indic B."/>
            <person name="Wong-Bajracharya J."/>
            <person name="Merenyi Z."/>
            <person name="Ke H.-M."/>
            <person name="Monk M."/>
            <person name="Kocsube S."/>
            <person name="Drula E."/>
            <person name="Lipzen A."/>
            <person name="Balint B."/>
            <person name="Henrissat B."/>
            <person name="Andreopoulos B."/>
            <person name="Martin F.M."/>
            <person name="Harder C.B."/>
            <person name="Rigling D."/>
            <person name="Ford K.L."/>
            <person name="Foster G.D."/>
            <person name="Pangilinan J."/>
            <person name="Papanicolaou A."/>
            <person name="Barry K."/>
            <person name="LaButti K."/>
            <person name="Viragh M."/>
            <person name="Koriabine M."/>
            <person name="Yan M."/>
            <person name="Riley R."/>
            <person name="Champramary S."/>
            <person name="Plett K.L."/>
            <person name="Tsai I.J."/>
            <person name="Slot J."/>
            <person name="Sipos G."/>
            <person name="Plett J."/>
            <person name="Nagy L.G."/>
            <person name="Grigoriev I.V."/>
        </authorList>
    </citation>
    <scope>NUCLEOTIDE SEQUENCE</scope>
    <source>
        <strain evidence="1">HWK02</strain>
    </source>
</reference>
<dbReference type="EMBL" id="JAUEPU010000003">
    <property type="protein sequence ID" value="KAK0504308.1"/>
    <property type="molecule type" value="Genomic_DNA"/>
</dbReference>
<dbReference type="AlphaFoldDB" id="A0AA39QME4"/>
<accession>A0AA39QME4</accession>
<organism evidence="1 2">
    <name type="scientific">Armillaria luteobubalina</name>
    <dbReference type="NCBI Taxonomy" id="153913"/>
    <lineage>
        <taxon>Eukaryota</taxon>
        <taxon>Fungi</taxon>
        <taxon>Dikarya</taxon>
        <taxon>Basidiomycota</taxon>
        <taxon>Agaricomycotina</taxon>
        <taxon>Agaricomycetes</taxon>
        <taxon>Agaricomycetidae</taxon>
        <taxon>Agaricales</taxon>
        <taxon>Marasmiineae</taxon>
        <taxon>Physalacriaceae</taxon>
        <taxon>Armillaria</taxon>
    </lineage>
</organism>
<name>A0AA39QME4_9AGAR</name>
<keyword evidence="2" id="KW-1185">Reference proteome</keyword>
<feature type="non-terminal residue" evidence="1">
    <location>
        <position position="113"/>
    </location>
</feature>
<proteinExistence type="predicted"/>
<gene>
    <name evidence="1" type="ORF">EDD18DRAFT_1055451</name>
</gene>
<sequence>EYSRMETDIEPLVTMDDTFSDEGAFESDSELSHDTRCLLVSYANAQLTSQCRTHLFTVIISAEKATLLRCDRSGVIVTLAFSYNSGESAYLQEFFWCLSHANGATRMWYITVT</sequence>
<feature type="non-terminal residue" evidence="1">
    <location>
        <position position="1"/>
    </location>
</feature>
<evidence type="ECO:0000313" key="1">
    <source>
        <dbReference type="EMBL" id="KAK0504308.1"/>
    </source>
</evidence>
<dbReference type="Proteomes" id="UP001175228">
    <property type="component" value="Unassembled WGS sequence"/>
</dbReference>
<protein>
    <submittedName>
        <fullName evidence="1">Uncharacterized protein</fullName>
    </submittedName>
</protein>
<evidence type="ECO:0000313" key="2">
    <source>
        <dbReference type="Proteomes" id="UP001175228"/>
    </source>
</evidence>
<comment type="caution">
    <text evidence="1">The sequence shown here is derived from an EMBL/GenBank/DDBJ whole genome shotgun (WGS) entry which is preliminary data.</text>
</comment>